<name>A0ABV4HUH4_9GAMM</name>
<comment type="caution">
    <text evidence="5">The sequence shown here is derived from an EMBL/GenBank/DDBJ whole genome shotgun (WGS) entry which is preliminary data.</text>
</comment>
<evidence type="ECO:0000256" key="1">
    <source>
        <dbReference type="ARBA" id="ARBA00007730"/>
    </source>
</evidence>
<dbReference type="SUPFAM" id="SSF48452">
    <property type="entry name" value="TPR-like"/>
    <property type="match status" value="1"/>
</dbReference>
<keyword evidence="2" id="KW-0223">Dioxygenase</keyword>
<dbReference type="Proteomes" id="UP001566331">
    <property type="component" value="Unassembled WGS sequence"/>
</dbReference>
<dbReference type="RefSeq" id="WP_370565231.1">
    <property type="nucleotide sequence ID" value="NZ_JBFWIB010000014.1"/>
</dbReference>
<dbReference type="SMART" id="SM00028">
    <property type="entry name" value="TPR"/>
    <property type="match status" value="4"/>
</dbReference>
<dbReference type="Gene3D" id="2.60.120.330">
    <property type="entry name" value="B-lactam Antibiotic, Isopenicillin N Synthase, Chain"/>
    <property type="match status" value="1"/>
</dbReference>
<dbReference type="InterPro" id="IPR011990">
    <property type="entry name" value="TPR-like_helical_dom_sf"/>
</dbReference>
<dbReference type="InterPro" id="IPR051821">
    <property type="entry name" value="Asp/Asn_beta-hydroxylase"/>
</dbReference>
<evidence type="ECO:0000259" key="4">
    <source>
        <dbReference type="Pfam" id="PF05118"/>
    </source>
</evidence>
<keyword evidence="3" id="KW-0560">Oxidoreductase</keyword>
<evidence type="ECO:0000256" key="2">
    <source>
        <dbReference type="ARBA" id="ARBA00022964"/>
    </source>
</evidence>
<feature type="domain" description="Aspartyl/asparaginy/proline hydroxylase" evidence="4">
    <location>
        <begin position="233"/>
        <end position="397"/>
    </location>
</feature>
<dbReference type="InterPro" id="IPR007803">
    <property type="entry name" value="Asp/Arg/Pro-Hydrxlase"/>
</dbReference>
<accession>A0ABV4HUH4</accession>
<dbReference type="EMBL" id="JBFWIC010000030">
    <property type="protein sequence ID" value="MEZ0476258.1"/>
    <property type="molecule type" value="Genomic_DNA"/>
</dbReference>
<keyword evidence="6" id="KW-1185">Reference proteome</keyword>
<dbReference type="Gene3D" id="1.25.40.10">
    <property type="entry name" value="Tetratricopeptide repeat domain"/>
    <property type="match status" value="1"/>
</dbReference>
<dbReference type="SUPFAM" id="SSF51197">
    <property type="entry name" value="Clavaminate synthase-like"/>
    <property type="match status" value="1"/>
</dbReference>
<organism evidence="5 6">
    <name type="scientific">Luteimonas salinilitoris</name>
    <dbReference type="NCBI Taxonomy" id="3237697"/>
    <lineage>
        <taxon>Bacteria</taxon>
        <taxon>Pseudomonadati</taxon>
        <taxon>Pseudomonadota</taxon>
        <taxon>Gammaproteobacteria</taxon>
        <taxon>Lysobacterales</taxon>
        <taxon>Lysobacteraceae</taxon>
        <taxon>Luteimonas</taxon>
    </lineage>
</organism>
<dbReference type="InterPro" id="IPR019734">
    <property type="entry name" value="TPR_rpt"/>
</dbReference>
<evidence type="ECO:0000313" key="5">
    <source>
        <dbReference type="EMBL" id="MEZ0476258.1"/>
    </source>
</evidence>
<comment type="similarity">
    <text evidence="1">Belongs to the aspartyl/asparaginyl beta-hydroxylase family.</text>
</comment>
<dbReference type="Pfam" id="PF05118">
    <property type="entry name" value="Asp_Arg_Hydrox"/>
    <property type="match status" value="1"/>
</dbReference>
<evidence type="ECO:0000256" key="3">
    <source>
        <dbReference type="ARBA" id="ARBA00023002"/>
    </source>
</evidence>
<protein>
    <submittedName>
        <fullName evidence="5">Aspartyl/asparaginyl beta-hydroxylase domain-containing protein</fullName>
    </submittedName>
</protein>
<dbReference type="PANTHER" id="PTHR46332">
    <property type="entry name" value="ASPARTATE BETA-HYDROXYLASE DOMAIN-CONTAINING PROTEIN 2"/>
    <property type="match status" value="1"/>
</dbReference>
<dbReference type="PANTHER" id="PTHR46332:SF5">
    <property type="entry name" value="ASPARTATE BETA-HYDROXYLASE DOMAIN CONTAINING 2"/>
    <property type="match status" value="1"/>
</dbReference>
<evidence type="ECO:0000313" key="6">
    <source>
        <dbReference type="Proteomes" id="UP001566331"/>
    </source>
</evidence>
<reference evidence="5 6" key="1">
    <citation type="submission" date="2024-07" db="EMBL/GenBank/DDBJ databases">
        <title>Luteimonas salilacus sp. nov., isolated from the shore soil of Salt Lake in Tibet of China.</title>
        <authorList>
            <person name="Zhang X."/>
            <person name="Li A."/>
        </authorList>
    </citation>
    <scope>NUCLEOTIDE SEQUENCE [LARGE SCALE GENOMIC DNA]</scope>
    <source>
        <strain evidence="5 6">B3-2-R+30</strain>
    </source>
</reference>
<proteinExistence type="inferred from homology"/>
<dbReference type="Pfam" id="PF13432">
    <property type="entry name" value="TPR_16"/>
    <property type="match status" value="1"/>
</dbReference>
<dbReference type="InterPro" id="IPR027443">
    <property type="entry name" value="IPNS-like_sf"/>
</dbReference>
<gene>
    <name evidence="5" type="ORF">AB6713_16795</name>
</gene>
<sequence length="421" mass="46652">MNDTLKSLAHAAGTAASQGRWDEAERLWKQVRARDPRHPQALHSLGVHAFRRGELAEALQLVEAAHAAAPRDPMVLLSKSVILREQGDSAGELKALDAALAADQYFLPGLLAKADHLERHGRPKMAATVYRNALQVAPSEPQWPPALRGQLAHAHSQVQGYGRALAAFLADRAGTQLAALTPFEAQRWREAGAILSGQSRPYPSQCNRLHVPRLPAIPFFERDAFDWVEALEAQTGAIASELDVVLAQEREAFKPYVAYEPGAPVNQWQELNHSRRWSSYFLWQNGEPLAEHQQRCPQTAQALAAVDMADIGGLCPNAMFSALAPHTRIPPHQGETNARVIVHLPLVVPEGCFYRVGFEQRRWKVGEVLIFDDSIEHEARNDSDELRVVLIFDVWNPLLSPGERDMVKTLSAAAREFHGQA</sequence>